<proteinExistence type="predicted"/>
<evidence type="ECO:0000313" key="4">
    <source>
        <dbReference type="Proteomes" id="UP001630127"/>
    </source>
</evidence>
<sequence>MRRGGATNSNNFKGKTKLEMKKQNEKCIKCGQLGHFANKCHSKKKKEGRKPRFNNFQIKWDDCNSEGEVEEETESAQMAFMGIVDDEVNSNYDSNDENDFEAFILKLHDSLKESYAKIRS</sequence>
<dbReference type="PROSITE" id="PS50158">
    <property type="entry name" value="ZF_CCHC"/>
    <property type="match status" value="1"/>
</dbReference>
<organism evidence="3 4">
    <name type="scientific">Cinchona calisaya</name>
    <dbReference type="NCBI Taxonomy" id="153742"/>
    <lineage>
        <taxon>Eukaryota</taxon>
        <taxon>Viridiplantae</taxon>
        <taxon>Streptophyta</taxon>
        <taxon>Embryophyta</taxon>
        <taxon>Tracheophyta</taxon>
        <taxon>Spermatophyta</taxon>
        <taxon>Magnoliopsida</taxon>
        <taxon>eudicotyledons</taxon>
        <taxon>Gunneridae</taxon>
        <taxon>Pentapetalae</taxon>
        <taxon>asterids</taxon>
        <taxon>lamiids</taxon>
        <taxon>Gentianales</taxon>
        <taxon>Rubiaceae</taxon>
        <taxon>Cinchonoideae</taxon>
        <taxon>Cinchoneae</taxon>
        <taxon>Cinchona</taxon>
    </lineage>
</organism>
<gene>
    <name evidence="3" type="ORF">ACH5RR_029133</name>
</gene>
<evidence type="ECO:0000256" key="1">
    <source>
        <dbReference type="PROSITE-ProRule" id="PRU00047"/>
    </source>
</evidence>
<dbReference type="InterPro" id="IPR036875">
    <property type="entry name" value="Znf_CCHC_sf"/>
</dbReference>
<evidence type="ECO:0000313" key="3">
    <source>
        <dbReference type="EMBL" id="KAL3509732.1"/>
    </source>
</evidence>
<dbReference type="Proteomes" id="UP001630127">
    <property type="component" value="Unassembled WGS sequence"/>
</dbReference>
<keyword evidence="1" id="KW-0479">Metal-binding</keyword>
<reference evidence="3 4" key="1">
    <citation type="submission" date="2024-11" db="EMBL/GenBank/DDBJ databases">
        <title>A near-complete genome assembly of Cinchona calisaya.</title>
        <authorList>
            <person name="Lian D.C."/>
            <person name="Zhao X.W."/>
            <person name="Wei L."/>
        </authorList>
    </citation>
    <scope>NUCLEOTIDE SEQUENCE [LARGE SCALE GENOMIC DNA]</scope>
    <source>
        <tissue evidence="3">Nenye</tissue>
    </source>
</reference>
<dbReference type="Gene3D" id="4.10.60.10">
    <property type="entry name" value="Zinc finger, CCHC-type"/>
    <property type="match status" value="1"/>
</dbReference>
<keyword evidence="1" id="KW-0863">Zinc-finger</keyword>
<comment type="caution">
    <text evidence="3">The sequence shown here is derived from an EMBL/GenBank/DDBJ whole genome shotgun (WGS) entry which is preliminary data.</text>
</comment>
<feature type="domain" description="CCHC-type" evidence="2">
    <location>
        <begin position="26"/>
        <end position="40"/>
    </location>
</feature>
<keyword evidence="4" id="KW-1185">Reference proteome</keyword>
<protein>
    <recommendedName>
        <fullName evidence="2">CCHC-type domain-containing protein</fullName>
    </recommendedName>
</protein>
<dbReference type="EMBL" id="JBJUIK010000012">
    <property type="protein sequence ID" value="KAL3509732.1"/>
    <property type="molecule type" value="Genomic_DNA"/>
</dbReference>
<evidence type="ECO:0000259" key="2">
    <source>
        <dbReference type="PROSITE" id="PS50158"/>
    </source>
</evidence>
<dbReference type="InterPro" id="IPR001878">
    <property type="entry name" value="Znf_CCHC"/>
</dbReference>
<dbReference type="AlphaFoldDB" id="A0ABD2YV80"/>
<keyword evidence="1" id="KW-0862">Zinc</keyword>
<dbReference type="SUPFAM" id="SSF57756">
    <property type="entry name" value="Retrovirus zinc finger-like domains"/>
    <property type="match status" value="1"/>
</dbReference>
<accession>A0ABD2YV80</accession>
<dbReference type="GO" id="GO:0008270">
    <property type="term" value="F:zinc ion binding"/>
    <property type="evidence" value="ECO:0007669"/>
    <property type="project" value="UniProtKB-KW"/>
</dbReference>
<name>A0ABD2YV80_9GENT</name>